<proteinExistence type="predicted"/>
<reference evidence="3" key="1">
    <citation type="submission" date="2017-12" db="EMBL/GenBank/DDBJ databases">
        <title>Draft genome sequence of Telmatospirillum siberiense 26-4b1T, an acidotolerant peatland alphaproteobacterium potentially involved in sulfur cycling.</title>
        <authorList>
            <person name="Hausmann B."/>
            <person name="Pjevac P."/>
            <person name="Schreck K."/>
            <person name="Herbold C.W."/>
            <person name="Daims H."/>
            <person name="Wagner M."/>
            <person name="Pester M."/>
            <person name="Loy A."/>
        </authorList>
    </citation>
    <scope>NUCLEOTIDE SEQUENCE [LARGE SCALE GENOMIC DNA]</scope>
    <source>
        <strain evidence="3">26-4b1</strain>
    </source>
</reference>
<evidence type="ECO:0008006" key="4">
    <source>
        <dbReference type="Google" id="ProtNLM"/>
    </source>
</evidence>
<evidence type="ECO:0000313" key="2">
    <source>
        <dbReference type="EMBL" id="PKU25168.1"/>
    </source>
</evidence>
<feature type="chain" id="PRO_5014852666" description="Alpha/beta hydrolase" evidence="1">
    <location>
        <begin position="23"/>
        <end position="274"/>
    </location>
</feature>
<accession>A0A2N3PXP4</accession>
<gene>
    <name evidence="2" type="ORF">CWS72_08210</name>
</gene>
<organism evidence="2 3">
    <name type="scientific">Telmatospirillum siberiense</name>
    <dbReference type="NCBI Taxonomy" id="382514"/>
    <lineage>
        <taxon>Bacteria</taxon>
        <taxon>Pseudomonadati</taxon>
        <taxon>Pseudomonadota</taxon>
        <taxon>Alphaproteobacteria</taxon>
        <taxon>Rhodospirillales</taxon>
        <taxon>Rhodospirillaceae</taxon>
        <taxon>Telmatospirillum</taxon>
    </lineage>
</organism>
<protein>
    <recommendedName>
        <fullName evidence="4">Alpha/beta hydrolase</fullName>
    </recommendedName>
</protein>
<dbReference type="AlphaFoldDB" id="A0A2N3PXP4"/>
<dbReference type="EMBL" id="PIUM01000006">
    <property type="protein sequence ID" value="PKU25168.1"/>
    <property type="molecule type" value="Genomic_DNA"/>
</dbReference>
<sequence>MSRPLSFLLLVLLLGACASRQAEGPSLTKDAGWRWEILPSGSFDLAVASAPPRSGGDILVVYLEGDGFAFVHPRQPSLDPTPTDPVALRLALAHPGRASVAWIARPCQYTLPAHGRNCATPMWTSRRYAPEVVEGMGLAIDTLKARAGAARIILVGYSGGGALAVLLVAGRHDVVQIVTVVADLDLGYWTERDGLSPLAGSLDPVDVAGSLGAMPQIHFTGEKDTAVGTDVVASYIKHLPPGAPVQLREVSDFTHGCCWARDWPILAANLAPGW</sequence>
<dbReference type="Gene3D" id="3.40.50.1820">
    <property type="entry name" value="alpha/beta hydrolase"/>
    <property type="match status" value="1"/>
</dbReference>
<name>A0A2N3PXP4_9PROT</name>
<evidence type="ECO:0000313" key="3">
    <source>
        <dbReference type="Proteomes" id="UP000233293"/>
    </source>
</evidence>
<dbReference type="SUPFAM" id="SSF53474">
    <property type="entry name" value="alpha/beta-Hydrolases"/>
    <property type="match status" value="1"/>
</dbReference>
<keyword evidence="3" id="KW-1185">Reference proteome</keyword>
<dbReference type="PROSITE" id="PS51257">
    <property type="entry name" value="PROKAR_LIPOPROTEIN"/>
    <property type="match status" value="1"/>
</dbReference>
<dbReference type="InterPro" id="IPR029058">
    <property type="entry name" value="AB_hydrolase_fold"/>
</dbReference>
<comment type="caution">
    <text evidence="2">The sequence shown here is derived from an EMBL/GenBank/DDBJ whole genome shotgun (WGS) entry which is preliminary data.</text>
</comment>
<evidence type="ECO:0000256" key="1">
    <source>
        <dbReference type="SAM" id="SignalP"/>
    </source>
</evidence>
<feature type="signal peptide" evidence="1">
    <location>
        <begin position="1"/>
        <end position="22"/>
    </location>
</feature>
<dbReference type="RefSeq" id="WP_101250095.1">
    <property type="nucleotide sequence ID" value="NZ_PIUM01000006.1"/>
</dbReference>
<dbReference type="Proteomes" id="UP000233293">
    <property type="component" value="Unassembled WGS sequence"/>
</dbReference>
<keyword evidence="1" id="KW-0732">Signal</keyword>
<dbReference type="OrthoDB" id="5451115at2"/>